<dbReference type="Proteomes" id="UP001309299">
    <property type="component" value="Unassembled WGS sequence"/>
</dbReference>
<feature type="chain" id="PRO_5044210029" evidence="3">
    <location>
        <begin position="38"/>
        <end position="229"/>
    </location>
</feature>
<evidence type="ECO:0000256" key="1">
    <source>
        <dbReference type="SAM" id="MobiDB-lite"/>
    </source>
</evidence>
<keyword evidence="2" id="KW-0812">Transmembrane</keyword>
<dbReference type="RefSeq" id="WP_252907504.1">
    <property type="nucleotide sequence ID" value="NZ_JAHDTQ010000004.1"/>
</dbReference>
<evidence type="ECO:0000313" key="4">
    <source>
        <dbReference type="EMBL" id="MEH1546433.1"/>
    </source>
</evidence>
<feature type="region of interest" description="Disordered" evidence="1">
    <location>
        <begin position="179"/>
        <end position="200"/>
    </location>
</feature>
<gene>
    <name evidence="4" type="ORF">V7F78_05305</name>
</gene>
<evidence type="ECO:0000256" key="2">
    <source>
        <dbReference type="SAM" id="Phobius"/>
    </source>
</evidence>
<feature type="signal peptide" evidence="3">
    <location>
        <begin position="1"/>
        <end position="37"/>
    </location>
</feature>
<protein>
    <submittedName>
        <fullName evidence="4">Uncharacterized protein</fullName>
    </submittedName>
</protein>
<reference evidence="4" key="1">
    <citation type="submission" date="2024-02" db="EMBL/GenBank/DDBJ databases">
        <title>Bacterial skin colonization with Propionibacterium avidum as a risk factor for Periprosthetic Joint Infections - a single-center prospective study.</title>
        <authorList>
            <person name="Achermann Y."/>
        </authorList>
    </citation>
    <scope>NUCLEOTIDE SEQUENCE</scope>
    <source>
        <strain evidence="4">PAVI-2017310195</strain>
    </source>
</reference>
<evidence type="ECO:0000256" key="3">
    <source>
        <dbReference type="SAM" id="SignalP"/>
    </source>
</evidence>
<comment type="caution">
    <text evidence="4">The sequence shown here is derived from an EMBL/GenBank/DDBJ whole genome shotgun (WGS) entry which is preliminary data.</text>
</comment>
<name>A0AB35XKT2_9ACTN</name>
<evidence type="ECO:0000313" key="5">
    <source>
        <dbReference type="Proteomes" id="UP001309299"/>
    </source>
</evidence>
<accession>A0AB35XKT2</accession>
<dbReference type="AlphaFoldDB" id="A0AB35XKT2"/>
<keyword evidence="2" id="KW-0472">Membrane</keyword>
<proteinExistence type="predicted"/>
<keyword evidence="3" id="KW-0732">Signal</keyword>
<dbReference type="EMBL" id="JBAKUA010000006">
    <property type="protein sequence ID" value="MEH1546433.1"/>
    <property type="molecule type" value="Genomic_DNA"/>
</dbReference>
<sequence>MSIPETDNRRALPTIVGVLAALLFATLTIVFPVPAHAAPSPSAETGQAKAIDDCLNANNVWVFVITDDQKVLSNQCVNSPSTGADALKKAGITVGKNKSSLICTMNNHPETCPKTFNGQYWAYYHASGAGAAWDYSEKGADQYKPAPGSIEGWCYNKPKTKSCTPPKLAAGSAGGASFQLTGDNTKKTQNADTSSDNGSKSGPVATIVVIAVVVIALIVALVVRRRRQS</sequence>
<organism evidence="4 5">
    <name type="scientific">Cutibacterium avidum</name>
    <dbReference type="NCBI Taxonomy" id="33010"/>
    <lineage>
        <taxon>Bacteria</taxon>
        <taxon>Bacillati</taxon>
        <taxon>Actinomycetota</taxon>
        <taxon>Actinomycetes</taxon>
        <taxon>Propionibacteriales</taxon>
        <taxon>Propionibacteriaceae</taxon>
        <taxon>Cutibacterium</taxon>
    </lineage>
</organism>
<feature type="transmembrane region" description="Helical" evidence="2">
    <location>
        <begin position="204"/>
        <end position="223"/>
    </location>
</feature>
<keyword evidence="2" id="KW-1133">Transmembrane helix</keyword>